<dbReference type="InParanoid" id="A0A7F5RMF1"/>
<proteinExistence type="predicted"/>
<dbReference type="InterPro" id="IPR011333">
    <property type="entry name" value="SKP1/BTB/POZ_sf"/>
</dbReference>
<evidence type="ECO:0000259" key="9">
    <source>
        <dbReference type="PROSITE" id="PS50097"/>
    </source>
</evidence>
<dbReference type="PANTHER" id="PTHR24412:SF466">
    <property type="entry name" value="RING CANAL KELCH PROTEIN"/>
    <property type="match status" value="1"/>
</dbReference>
<keyword evidence="4" id="KW-0677">Repeat</keyword>
<dbReference type="GO" id="GO:0016567">
    <property type="term" value="P:protein ubiquitination"/>
    <property type="evidence" value="ECO:0007669"/>
    <property type="project" value="UniProtKB-UniPathway"/>
</dbReference>
<name>A0A7F5RMF1_AGRPL</name>
<evidence type="ECO:0000256" key="7">
    <source>
        <dbReference type="ARBA" id="ARBA00023203"/>
    </source>
</evidence>
<keyword evidence="6" id="KW-0712">Selenocysteine</keyword>
<dbReference type="Gene3D" id="1.25.40.420">
    <property type="match status" value="1"/>
</dbReference>
<keyword evidence="10" id="KW-1185">Reference proteome</keyword>
<dbReference type="PANTHER" id="PTHR24412">
    <property type="entry name" value="KELCH PROTEIN"/>
    <property type="match status" value="1"/>
</dbReference>
<dbReference type="SUPFAM" id="SSF117281">
    <property type="entry name" value="Kelch motif"/>
    <property type="match status" value="1"/>
</dbReference>
<evidence type="ECO:0000256" key="8">
    <source>
        <dbReference type="ARBA" id="ARBA00043912"/>
    </source>
</evidence>
<organism evidence="10 11">
    <name type="scientific">Agrilus planipennis</name>
    <name type="common">Emerald ash borer</name>
    <name type="synonym">Agrilus marcopoli</name>
    <dbReference type="NCBI Taxonomy" id="224129"/>
    <lineage>
        <taxon>Eukaryota</taxon>
        <taxon>Metazoa</taxon>
        <taxon>Ecdysozoa</taxon>
        <taxon>Arthropoda</taxon>
        <taxon>Hexapoda</taxon>
        <taxon>Insecta</taxon>
        <taxon>Pterygota</taxon>
        <taxon>Neoptera</taxon>
        <taxon>Endopterygota</taxon>
        <taxon>Coleoptera</taxon>
        <taxon>Polyphaga</taxon>
        <taxon>Elateriformia</taxon>
        <taxon>Buprestoidea</taxon>
        <taxon>Buprestidae</taxon>
        <taxon>Agrilinae</taxon>
        <taxon>Agrilus</taxon>
    </lineage>
</organism>
<dbReference type="InterPro" id="IPR000210">
    <property type="entry name" value="BTB/POZ_dom"/>
</dbReference>
<dbReference type="InterPro" id="IPR017096">
    <property type="entry name" value="BTB-kelch_protein"/>
</dbReference>
<dbReference type="Pfam" id="PF00651">
    <property type="entry name" value="BTB"/>
    <property type="match status" value="1"/>
</dbReference>
<dbReference type="Pfam" id="PF01344">
    <property type="entry name" value="Kelch_1"/>
    <property type="match status" value="6"/>
</dbReference>
<dbReference type="RefSeq" id="XP_025837116.1">
    <property type="nucleotide sequence ID" value="XM_025981331.1"/>
</dbReference>
<accession>A0A7F5RMF1</accession>
<dbReference type="Pfam" id="PF07707">
    <property type="entry name" value="BACK"/>
    <property type="match status" value="1"/>
</dbReference>
<keyword evidence="5" id="KW-0833">Ubl conjugation pathway</keyword>
<evidence type="ECO:0000313" key="10">
    <source>
        <dbReference type="Proteomes" id="UP000192223"/>
    </source>
</evidence>
<dbReference type="SUPFAM" id="SSF54695">
    <property type="entry name" value="POZ domain"/>
    <property type="match status" value="1"/>
</dbReference>
<reference evidence="11" key="1">
    <citation type="submission" date="2025-08" db="UniProtKB">
        <authorList>
            <consortium name="RefSeq"/>
        </authorList>
    </citation>
    <scope>IDENTIFICATION</scope>
    <source>
        <tissue evidence="11">Entire body</tissue>
    </source>
</reference>
<dbReference type="SMART" id="SM00875">
    <property type="entry name" value="BACK"/>
    <property type="match status" value="1"/>
</dbReference>
<keyword evidence="3" id="KW-0880">Kelch repeat</keyword>
<dbReference type="CDD" id="cd18445">
    <property type="entry name" value="BACK_KLHL2_like"/>
    <property type="match status" value="1"/>
</dbReference>
<dbReference type="KEGG" id="apln:108736488"/>
<evidence type="ECO:0000256" key="4">
    <source>
        <dbReference type="ARBA" id="ARBA00022737"/>
    </source>
</evidence>
<gene>
    <name evidence="11" type="primary">LOC108736488</name>
</gene>
<evidence type="ECO:0000313" key="11">
    <source>
        <dbReference type="RefSeq" id="XP_025837116.1"/>
    </source>
</evidence>
<dbReference type="AlphaFoldDB" id="A0A7F5RMF1"/>
<dbReference type="Gene3D" id="3.30.710.10">
    <property type="entry name" value="Potassium Channel Kv1.1, Chain A"/>
    <property type="match status" value="1"/>
</dbReference>
<dbReference type="Gene3D" id="2.120.10.80">
    <property type="entry name" value="Kelch-type beta propeller"/>
    <property type="match status" value="1"/>
</dbReference>
<dbReference type="SMART" id="SM00612">
    <property type="entry name" value="Kelch"/>
    <property type="match status" value="6"/>
</dbReference>
<evidence type="ECO:0000256" key="2">
    <source>
        <dbReference type="ARBA" id="ARBA00013699"/>
    </source>
</evidence>
<dbReference type="Proteomes" id="UP000192223">
    <property type="component" value="Unplaced"/>
</dbReference>
<dbReference type="PIRSF" id="PIRSF037037">
    <property type="entry name" value="Kelch-like_protein_gigaxonin"/>
    <property type="match status" value="1"/>
</dbReference>
<dbReference type="PROSITE" id="PS50097">
    <property type="entry name" value="BTB"/>
    <property type="match status" value="1"/>
</dbReference>
<dbReference type="GeneID" id="108736488"/>
<dbReference type="InterPro" id="IPR015915">
    <property type="entry name" value="Kelch-typ_b-propeller"/>
</dbReference>
<evidence type="ECO:0000256" key="3">
    <source>
        <dbReference type="ARBA" id="ARBA00022441"/>
    </source>
</evidence>
<dbReference type="FunFam" id="1.25.40.420:FF:000001">
    <property type="entry name" value="Kelch-like family member 12"/>
    <property type="match status" value="1"/>
</dbReference>
<comment type="pathway">
    <text evidence="1">Protein modification; protein ubiquitination.</text>
</comment>
<comment type="function">
    <text evidence="8">Probable substrate-specific adapter of an E3 ubiquitin-protein ligase complex which mediates the ubiquitination and subsequent proteasomal degradation of target proteins. May have a role in synapse differentiation and growth.</text>
</comment>
<dbReference type="InterPro" id="IPR011705">
    <property type="entry name" value="BACK"/>
</dbReference>
<keyword evidence="7" id="KW-0009">Actin-binding</keyword>
<evidence type="ECO:0000256" key="6">
    <source>
        <dbReference type="ARBA" id="ARBA00022933"/>
    </source>
</evidence>
<evidence type="ECO:0000256" key="1">
    <source>
        <dbReference type="ARBA" id="ARBA00004906"/>
    </source>
</evidence>
<feature type="domain" description="BTB" evidence="9">
    <location>
        <begin position="1"/>
        <end position="39"/>
    </location>
</feature>
<sequence>MFTSFEESKQDRVTLQGVDHQALSLLLDYVYTSEVQVTEENVQMLLPAANLLQLTDVRDACCDFLQAQLHPTNCLGIRAFADLHSCLDLLSNAETYIEQHFPEVVECEEFLTLSHQQVSKLISSDHLTVPTEEKVFECVISWVQHDLENRRQYLAILMEHVRLPLMSQDYLVQRVEEEPLLKSDLQCKDYIIEALKYHLLKGDTKTCFKTPRTKPRQPVGLPKVLLVVGGQAPKAIRSVECYDFKEEKWYQVAEMPSRRCRAGLAVISGKVYAVGGFNGSLRVRTVDLYDPVQDQWSTCTSMGARRSTLGVAVLGNCIYAVGGFDGSTGLNTAEKFDPRTQEWTVIASMSTRRSSVGVGVVNGLLFAVGGYDGASRQCLSSVECYNPETDTWTPVSNMCSRRSGAGVGVLEGILYAVGGHDGPLVRKSVEAYDSETGSWSSVTDMALCRRNAGVIAMNGLLYVVGGDDGSCNLASVEVYNPKTDTWAMLPSCMGIGRSYAGVAIIDKPI</sequence>
<dbReference type="InterPro" id="IPR006652">
    <property type="entry name" value="Kelch_1"/>
</dbReference>
<dbReference type="UniPathway" id="UPA00143"/>
<dbReference type="OrthoDB" id="45365at2759"/>
<protein>
    <recommendedName>
        <fullName evidence="2">Kelch-like protein diablo</fullName>
    </recommendedName>
</protein>
<dbReference type="FunFam" id="2.120.10.80:FF:000002">
    <property type="entry name" value="Kelch-like family member 2"/>
    <property type="match status" value="1"/>
</dbReference>
<dbReference type="GO" id="GO:0003779">
    <property type="term" value="F:actin binding"/>
    <property type="evidence" value="ECO:0007669"/>
    <property type="project" value="UniProtKB-KW"/>
</dbReference>
<evidence type="ECO:0000256" key="5">
    <source>
        <dbReference type="ARBA" id="ARBA00022786"/>
    </source>
</evidence>